<evidence type="ECO:0000256" key="2">
    <source>
        <dbReference type="ARBA" id="ARBA00038350"/>
    </source>
</evidence>
<protein>
    <recommendedName>
        <fullName evidence="3">Flavoprotein domain-containing protein</fullName>
    </recommendedName>
</protein>
<dbReference type="InterPro" id="IPR036551">
    <property type="entry name" value="Flavin_trans-like"/>
</dbReference>
<dbReference type="Gene3D" id="3.40.50.1950">
    <property type="entry name" value="Flavin prenyltransferase-like"/>
    <property type="match status" value="1"/>
</dbReference>
<dbReference type="SUPFAM" id="SSF52507">
    <property type="entry name" value="Homo-oligomeric flavin-containing Cys decarboxylases, HFCD"/>
    <property type="match status" value="1"/>
</dbReference>
<dbReference type="GO" id="GO:0015937">
    <property type="term" value="P:coenzyme A biosynthetic process"/>
    <property type="evidence" value="ECO:0007669"/>
    <property type="project" value="UniProtKB-KW"/>
</dbReference>
<dbReference type="EMBL" id="CAUJNA010003572">
    <property type="protein sequence ID" value="CAJ1405178.1"/>
    <property type="molecule type" value="Genomic_DNA"/>
</dbReference>
<evidence type="ECO:0000313" key="4">
    <source>
        <dbReference type="EMBL" id="CAJ1405178.1"/>
    </source>
</evidence>
<keyword evidence="1" id="KW-0173">Coenzyme A biosynthesis</keyword>
<dbReference type="Pfam" id="PF02441">
    <property type="entry name" value="Flavoprotein"/>
    <property type="match status" value="1"/>
</dbReference>
<sequence>MARRDLLLALASGAAGAALFALLSRWAKRARRGHGAAWLKAEAGSGDRPRVALVAAGSVAAVKVPELATRLADELGAQVAVVLTGGGRFMTSSEIAGRYAREHFVAFEAALRAKRDVFLLEDCDEWEGYADVSVDPVVHIELRKWADVVLVAPCSANTLAKVALGLCDNLATCLLRAWDPDKPMLLAPAMNTVMWEHPSTLQHLRILEDRGCRIIAPTSKRLACGDVGRGALAPVDEILRTVQACSCPGLRGSGVGAWQRHGFQEWQPKEYTDTSAARP</sequence>
<evidence type="ECO:0000259" key="3">
    <source>
        <dbReference type="Pfam" id="PF02441"/>
    </source>
</evidence>
<dbReference type="PANTHER" id="PTHR14359:SF6">
    <property type="entry name" value="PHOSPHOPANTOTHENOYLCYSTEINE DECARBOXYLASE"/>
    <property type="match status" value="1"/>
</dbReference>
<dbReference type="InterPro" id="IPR003382">
    <property type="entry name" value="Flavoprotein"/>
</dbReference>
<dbReference type="AlphaFoldDB" id="A0AA36JHN1"/>
<comment type="caution">
    <text evidence="4">The sequence shown here is derived from an EMBL/GenBank/DDBJ whole genome shotgun (WGS) entry which is preliminary data.</text>
</comment>
<dbReference type="GO" id="GO:0004633">
    <property type="term" value="F:phosphopantothenoylcysteine decarboxylase activity"/>
    <property type="evidence" value="ECO:0007669"/>
    <property type="project" value="TreeGrafter"/>
</dbReference>
<accession>A0AA36JHN1</accession>
<dbReference type="PANTHER" id="PTHR14359">
    <property type="entry name" value="HOMO-OLIGOMERIC FLAVIN CONTAINING CYS DECARBOXYLASE FAMILY"/>
    <property type="match status" value="1"/>
</dbReference>
<name>A0AA36JHN1_9DINO</name>
<proteinExistence type="inferred from homology"/>
<evidence type="ECO:0000313" key="5">
    <source>
        <dbReference type="Proteomes" id="UP001178507"/>
    </source>
</evidence>
<dbReference type="GO" id="GO:0071513">
    <property type="term" value="C:phosphopantothenoylcysteine decarboxylase complex"/>
    <property type="evidence" value="ECO:0007669"/>
    <property type="project" value="TreeGrafter"/>
</dbReference>
<dbReference type="GO" id="GO:0010181">
    <property type="term" value="F:FMN binding"/>
    <property type="evidence" value="ECO:0007669"/>
    <property type="project" value="TreeGrafter"/>
</dbReference>
<keyword evidence="5" id="KW-1185">Reference proteome</keyword>
<dbReference type="Proteomes" id="UP001178507">
    <property type="component" value="Unassembled WGS sequence"/>
</dbReference>
<evidence type="ECO:0000256" key="1">
    <source>
        <dbReference type="ARBA" id="ARBA00022993"/>
    </source>
</evidence>
<gene>
    <name evidence="4" type="ORF">EVOR1521_LOCUS27460</name>
</gene>
<feature type="domain" description="Flavoprotein" evidence="3">
    <location>
        <begin position="50"/>
        <end position="238"/>
    </location>
</feature>
<comment type="similarity">
    <text evidence="2">Belongs to the HFCD (homooligomeric flavin containing Cys decarboxylase) superfamily.</text>
</comment>
<reference evidence="4" key="1">
    <citation type="submission" date="2023-08" db="EMBL/GenBank/DDBJ databases">
        <authorList>
            <person name="Chen Y."/>
            <person name="Shah S."/>
            <person name="Dougan E. K."/>
            <person name="Thang M."/>
            <person name="Chan C."/>
        </authorList>
    </citation>
    <scope>NUCLEOTIDE SEQUENCE</scope>
</reference>
<organism evidence="4 5">
    <name type="scientific">Effrenium voratum</name>
    <dbReference type="NCBI Taxonomy" id="2562239"/>
    <lineage>
        <taxon>Eukaryota</taxon>
        <taxon>Sar</taxon>
        <taxon>Alveolata</taxon>
        <taxon>Dinophyceae</taxon>
        <taxon>Suessiales</taxon>
        <taxon>Symbiodiniaceae</taxon>
        <taxon>Effrenium</taxon>
    </lineage>
</organism>